<gene>
    <name evidence="4" type="ORF">MNBD_NITROSPINAE01-1449</name>
</gene>
<organism evidence="4">
    <name type="scientific">hydrothermal vent metagenome</name>
    <dbReference type="NCBI Taxonomy" id="652676"/>
    <lineage>
        <taxon>unclassified sequences</taxon>
        <taxon>metagenomes</taxon>
        <taxon>ecological metagenomes</taxon>
    </lineage>
</organism>
<dbReference type="Gene3D" id="3.40.50.11090">
    <property type="match status" value="1"/>
</dbReference>
<dbReference type="Gene3D" id="3.90.550.10">
    <property type="entry name" value="Spore Coat Polysaccharide Biosynthesis Protein SpsA, Chain A"/>
    <property type="match status" value="3"/>
</dbReference>
<feature type="domain" description="WsaF C-terminal" evidence="3">
    <location>
        <begin position="366"/>
        <end position="500"/>
    </location>
</feature>
<dbReference type="Pfam" id="PF00535">
    <property type="entry name" value="Glycos_transf_2"/>
    <property type="match status" value="2"/>
</dbReference>
<sequence length="1714" mass="193026">MSAQKITRRVTADVTRREWGALLFDLSGTKPGATVRILISHENGDLLRKLEIKLPSLEVASRWILYFPPITNSKKRVFILDLESSHEIALIEDHGHPYNIISINPGKTMATSFESNSCDRSSIVPYGGRFDDRLNPFRKKTDRSNKLSDLTPSWEQQSLSHSRVVSRLGQPKLSILLPSLLQKDFSGGPNTALIIALLLARRGVPVDVISTSSGKDKDEVIEAHLNQLLPNSQPRLPIKYFDGHGSNYSFIGEDDLIMATAWWTARRAQEILPGTKRNRFLYLIQDYEPLLYDWSDRHSMALETYEYDFIPIINSRTLAEYFFSNRPGRFKEQNFRDNALVFEPVINRRNYFPLLKTPDDTSQNKKTILFYARPSAPRNLFKMGLAAIASIIARRLITSEEWQVKLIGDTIEPIDLGSGFTLTSIPWMGFEEYCKTVRESSVGLSLMLSPHPSYPPLEMAASGLKVVTTIYESKRPEDLTSISRNLIPVKADEVSIAEGLIEAIRQSHALTGAGGRLQNHSSLPTSWETELEPIVKFIHNCIHSHTATTSIPAASPVAELDQESYAPFKRHHLEQYDKTCTLEKEPCLLSVVTSAYNTSPTFLHDLADSLLKRNDYDDFEWVLLDNGSDSPEAMATLNEIAKHPKVRFFRVEENLGIIGGMSYLLERANGRYYLPTDSDDIISDNGLRIMAWHIKKEGFPPLLFSDEDILVRETFLPGYMKPGWDPVLFLHSCYIAHWCAIDRKKALSLGAYSDSGSEGCHDWDTFLRFTEAGHDPVHVPALLYSWRVHPQSAAGGNFDCKSYVEDSHVYTLNRHLKTLPCADKFSVERSPLLPNTPDWYFKRSQKNAPPMLTLLIRDGSLPVNGSGFHSVAGYPVSRVEPIDIKTPIGTLHYQVEKMAEMGGLVHFLSDQVTPVGDDWPWEVISMMELFPDTAMVGGRVYNDRNELIAGGEYFGFGGDCQCPDLGRHKTHPGYQAQLLKQHSVSAVSTMFSVVDASLLLSAMAELPKDVPISLPFLGAWLGVALRRMGKRVVYSPFLEGKGSFSWAGLVTPEERSAFSKINGDLIAKETLYHPELSLKSPYQFATIERNRAFHESSLSELARSTKEPDMLQLTKFTGSEDWTQARVAARKNLYDVSYEKTYFSINTTVYDTPPLYIKALQMSLMAQDYPHFEWNILDNGSSDPEVIEAVRDIGKADPRFHSFRVEKNIHIIGGNRYLLERSQNQYIAPVDSDDLLHPDALKIMACFIERHKQPTFLYSDEEKFANDGGGSEPILRVDFAPLTAHSYCYTAHLSCFKREEALRLSVYGDSYANGSHDWDTFFRFIESGVIPIHVPEVLYCWRSTPTSTASSISTKDFALTSQQSVLQESLRRRKLDKLFTVEAIGATGQYMWSYDRKKTDPQNVEIIYHLHTGGPVAHDNFEKLCLMIKDCKYPAESLNLTVVNRMDIDFAQSESFIPYTELKHHGSDEANALNHAMSESKAGICIIIDDTVAPESKNWLWNIVGLFELDPIVTLASGKTISPGNKILTAPRVAGLGGHFAMPYIGLDNFEANHAPLHIVNCTAIAMPWVAVKRKEFLDLGGFTEPISGSGFGDIEASLKVIRAGKRIGFNGTIVFRSAVEEAYYGPDISSEKFIKFIRDNADLIMDDPNYHPACSLRPSEFGLINSVERRDYMLSRFLQLPVNRWTESNHMTTTARYDFSSRLTQPNLAAHLR</sequence>
<dbReference type="SUPFAM" id="SSF53448">
    <property type="entry name" value="Nucleotide-diphospho-sugar transferases"/>
    <property type="match status" value="3"/>
</dbReference>
<dbReference type="InterPro" id="IPR055050">
    <property type="entry name" value="WsaF_C"/>
</dbReference>
<dbReference type="PANTHER" id="PTHR43685">
    <property type="entry name" value="GLYCOSYLTRANSFERASE"/>
    <property type="match status" value="1"/>
</dbReference>
<evidence type="ECO:0000259" key="3">
    <source>
        <dbReference type="Pfam" id="PF22772"/>
    </source>
</evidence>
<dbReference type="EMBL" id="UOGC01000020">
    <property type="protein sequence ID" value="VAX15759.1"/>
    <property type="molecule type" value="Genomic_DNA"/>
</dbReference>
<evidence type="ECO:0008006" key="5">
    <source>
        <dbReference type="Google" id="ProtNLM"/>
    </source>
</evidence>
<evidence type="ECO:0000259" key="2">
    <source>
        <dbReference type="Pfam" id="PF21374"/>
    </source>
</evidence>
<protein>
    <recommendedName>
        <fullName evidence="5">Glycosyltransferase 2-like domain-containing protein</fullName>
    </recommendedName>
</protein>
<dbReference type="PANTHER" id="PTHR43685:SF2">
    <property type="entry name" value="GLYCOSYLTRANSFERASE 2-LIKE DOMAIN-CONTAINING PROTEIN"/>
    <property type="match status" value="1"/>
</dbReference>
<accession>A0A3B1BC36</accession>
<dbReference type="InterPro" id="IPR001173">
    <property type="entry name" value="Glyco_trans_2-like"/>
</dbReference>
<feature type="domain" description="Glycosyltransferase 2-like" evidence="1">
    <location>
        <begin position="590"/>
        <end position="698"/>
    </location>
</feature>
<dbReference type="Pfam" id="PF21374">
    <property type="entry name" value="WsaF_N"/>
    <property type="match status" value="1"/>
</dbReference>
<feature type="domain" description="Glycosyltransferase 2-like" evidence="1">
    <location>
        <begin position="1149"/>
        <end position="1252"/>
    </location>
</feature>
<name>A0A3B1BC36_9ZZZZ</name>
<dbReference type="InterPro" id="IPR029044">
    <property type="entry name" value="Nucleotide-diphossugar_trans"/>
</dbReference>
<dbReference type="Gene3D" id="3.40.50.2000">
    <property type="entry name" value="Glycogen Phosphorylase B"/>
    <property type="match status" value="1"/>
</dbReference>
<proteinExistence type="predicted"/>
<evidence type="ECO:0000259" key="1">
    <source>
        <dbReference type="Pfam" id="PF00535"/>
    </source>
</evidence>
<dbReference type="InterPro" id="IPR048510">
    <property type="entry name" value="WsaF_N"/>
</dbReference>
<dbReference type="GO" id="GO:0030247">
    <property type="term" value="F:polysaccharide binding"/>
    <property type="evidence" value="ECO:0007669"/>
    <property type="project" value="InterPro"/>
</dbReference>
<feature type="domain" description="WsaF N-terminal" evidence="2">
    <location>
        <begin position="173"/>
        <end position="316"/>
    </location>
</feature>
<evidence type="ECO:0000313" key="4">
    <source>
        <dbReference type="EMBL" id="VAX15759.1"/>
    </source>
</evidence>
<reference evidence="4" key="1">
    <citation type="submission" date="2018-06" db="EMBL/GenBank/DDBJ databases">
        <authorList>
            <person name="Zhirakovskaya E."/>
        </authorList>
    </citation>
    <scope>NUCLEOTIDE SEQUENCE</scope>
</reference>
<dbReference type="Pfam" id="PF22772">
    <property type="entry name" value="WsaF_C"/>
    <property type="match status" value="1"/>
</dbReference>
<dbReference type="InterPro" id="IPR050834">
    <property type="entry name" value="Glycosyltransf_2"/>
</dbReference>